<dbReference type="SUPFAM" id="SSF48179">
    <property type="entry name" value="6-phosphogluconate dehydrogenase C-terminal domain-like"/>
    <property type="match status" value="1"/>
</dbReference>
<comment type="pathway">
    <text evidence="2">Amino-acid biosynthesis; L-tyrosine biosynthesis; (4-hydroxyphenyl)pyruvate from prephenate (NAD(+) route): step 1/1.</text>
</comment>
<dbReference type="GO" id="GO:0008977">
    <property type="term" value="F:prephenate dehydrogenase (NAD+) activity"/>
    <property type="evidence" value="ECO:0007669"/>
    <property type="project" value="InterPro"/>
</dbReference>
<gene>
    <name evidence="5" type="primary">tyrA</name>
    <name evidence="5" type="ORF">IAB19_10615</name>
</gene>
<comment type="subcellular location">
    <subcellularLocation>
        <location evidence="2">Cytoplasm</location>
    </subcellularLocation>
</comment>
<dbReference type="InterPro" id="IPR008244">
    <property type="entry name" value="Chor_mut/prephenate_DH_T"/>
</dbReference>
<dbReference type="SUPFAM" id="SSF51735">
    <property type="entry name" value="NAD(P)-binding Rossmann-fold domains"/>
    <property type="match status" value="1"/>
</dbReference>
<evidence type="ECO:0000313" key="6">
    <source>
        <dbReference type="Proteomes" id="UP000823631"/>
    </source>
</evidence>
<dbReference type="SMART" id="SM00830">
    <property type="entry name" value="CM_2"/>
    <property type="match status" value="1"/>
</dbReference>
<dbReference type="GO" id="GO:0006571">
    <property type="term" value="P:tyrosine biosynthetic process"/>
    <property type="evidence" value="ECO:0007669"/>
    <property type="project" value="UniProtKB-KW"/>
</dbReference>
<sequence>MTNPVDTAQLEKLRSEIDALDDKLAGLISERLTLVRRAAALKSELKSAAYSQSREAFLQQHGAALEDKYELPTDLMADLLKRIVRESYRTSGGKSFACVKSTERPLVIVGGQGGMGRLFLQYFKASGYNALSLDKDDWDRAPEILGRAMTVIISVPIDLTEEIIKKTAAFLPEDCLLCDFTSVKAPALNTMLEAWKGPVLGLHPMFGPDIRSMVKQVIVACPGRDEGRGQFMLEQFRQWGAKVCECSAVEHDKAMSIIQALRHFTTYCYGIFMAGIHPDLKQILDLSSPIYRLELEMVGRLFAQDPHLYCDIIMSSQQNIELISDYAKSLQQELEHISRCDKKTFVKHFLQAREYFGDYAGMFLRESGALLAKVQDER</sequence>
<dbReference type="GO" id="GO:0046417">
    <property type="term" value="P:chorismate metabolic process"/>
    <property type="evidence" value="ECO:0007669"/>
    <property type="project" value="InterPro"/>
</dbReference>
<dbReference type="InterPro" id="IPR050812">
    <property type="entry name" value="Preph/Arog_dehydrog"/>
</dbReference>
<dbReference type="Proteomes" id="UP000823631">
    <property type="component" value="Unassembled WGS sequence"/>
</dbReference>
<dbReference type="PROSITE" id="PS51168">
    <property type="entry name" value="CHORISMATE_MUT_2"/>
    <property type="match status" value="1"/>
</dbReference>
<dbReference type="Pfam" id="PF01817">
    <property type="entry name" value="CM_2"/>
    <property type="match status" value="1"/>
</dbReference>
<accession>A0A9D9DG75</accession>
<name>A0A9D9DG75_9GAMM</name>
<feature type="domain" description="Chorismate mutase" evidence="3">
    <location>
        <begin position="4"/>
        <end position="95"/>
    </location>
</feature>
<dbReference type="EMBL" id="JADINH010000213">
    <property type="protein sequence ID" value="MBO8416821.1"/>
    <property type="molecule type" value="Genomic_DNA"/>
</dbReference>
<keyword evidence="2 5" id="KW-0413">Isomerase</keyword>
<dbReference type="GO" id="GO:0005737">
    <property type="term" value="C:cytoplasm"/>
    <property type="evidence" value="ECO:0007669"/>
    <property type="project" value="UniProtKB-SubCell"/>
</dbReference>
<keyword evidence="2" id="KW-0028">Amino-acid biosynthesis</keyword>
<dbReference type="InterPro" id="IPR036291">
    <property type="entry name" value="NAD(P)-bd_dom_sf"/>
</dbReference>
<keyword evidence="2" id="KW-0963">Cytoplasm</keyword>
<evidence type="ECO:0000313" key="5">
    <source>
        <dbReference type="EMBL" id="MBO8416821.1"/>
    </source>
</evidence>
<reference evidence="5" key="1">
    <citation type="submission" date="2020-10" db="EMBL/GenBank/DDBJ databases">
        <authorList>
            <person name="Gilroy R."/>
        </authorList>
    </citation>
    <scope>NUCLEOTIDE SEQUENCE</scope>
    <source>
        <strain evidence="5">17213</strain>
    </source>
</reference>
<dbReference type="PANTHER" id="PTHR21363:SF0">
    <property type="entry name" value="PREPHENATE DEHYDROGENASE [NADP(+)]"/>
    <property type="match status" value="1"/>
</dbReference>
<keyword evidence="1 2" id="KW-0560">Oxidoreductase</keyword>
<dbReference type="NCBIfam" id="NF008400">
    <property type="entry name" value="PRK11199.1"/>
    <property type="match status" value="1"/>
</dbReference>
<keyword evidence="2" id="KW-0057">Aromatic amino acid biosynthesis</keyword>
<dbReference type="InterPro" id="IPR002701">
    <property type="entry name" value="CM_II_prokaryot"/>
</dbReference>
<dbReference type="InterPro" id="IPR046825">
    <property type="entry name" value="PDH_C"/>
</dbReference>
<dbReference type="Gene3D" id="1.10.3660.10">
    <property type="entry name" value="6-phosphogluconate dehydrogenase C-terminal like domain"/>
    <property type="match status" value="1"/>
</dbReference>
<dbReference type="PIRSF" id="PIRSF001499">
    <property type="entry name" value="Chor_mut_pdh_Tpr"/>
    <property type="match status" value="1"/>
</dbReference>
<organism evidence="5 6">
    <name type="scientific">Candidatus Avisuccinivibrio stercorigallinarum</name>
    <dbReference type="NCBI Taxonomy" id="2840704"/>
    <lineage>
        <taxon>Bacteria</taxon>
        <taxon>Pseudomonadati</taxon>
        <taxon>Pseudomonadota</taxon>
        <taxon>Gammaproteobacteria</taxon>
        <taxon>Aeromonadales</taxon>
        <taxon>Succinivibrionaceae</taxon>
        <taxon>Succinivibrionaceae incertae sedis</taxon>
        <taxon>Candidatus Avisuccinivibrio</taxon>
    </lineage>
</organism>
<dbReference type="GO" id="GO:0004106">
    <property type="term" value="F:chorismate mutase activity"/>
    <property type="evidence" value="ECO:0007669"/>
    <property type="project" value="InterPro"/>
</dbReference>
<comment type="caution">
    <text evidence="5">The sequence shown here is derived from an EMBL/GenBank/DDBJ whole genome shotgun (WGS) entry which is preliminary data.</text>
</comment>
<dbReference type="InterPro" id="IPR036979">
    <property type="entry name" value="CM_dom_sf"/>
</dbReference>
<comment type="pathway">
    <text evidence="2">Metabolic intermediate biosynthesis; prephenate biosynthesis; prephenate from chorismate: step 1/1.</text>
</comment>
<dbReference type="AlphaFoldDB" id="A0A9D9DG75"/>
<dbReference type="InterPro" id="IPR003099">
    <property type="entry name" value="Prephen_DH"/>
</dbReference>
<dbReference type="GO" id="GO:0004665">
    <property type="term" value="F:prephenate dehydrogenase (NADP+) activity"/>
    <property type="evidence" value="ECO:0007669"/>
    <property type="project" value="InterPro"/>
</dbReference>
<keyword evidence="2" id="KW-0827">Tyrosine biosynthesis</keyword>
<feature type="domain" description="Prephenate/arogenate dehydrogenase" evidence="4">
    <location>
        <begin position="104"/>
        <end position="367"/>
    </location>
</feature>
<evidence type="ECO:0000256" key="1">
    <source>
        <dbReference type="ARBA" id="ARBA00023002"/>
    </source>
</evidence>
<dbReference type="PANTHER" id="PTHR21363">
    <property type="entry name" value="PREPHENATE DEHYDROGENASE"/>
    <property type="match status" value="1"/>
</dbReference>
<protein>
    <recommendedName>
        <fullName evidence="2">T-protein</fullName>
    </recommendedName>
</protein>
<dbReference type="Pfam" id="PF20463">
    <property type="entry name" value="PDH_C"/>
    <property type="match status" value="1"/>
</dbReference>
<proteinExistence type="predicted"/>
<dbReference type="GO" id="GO:0070403">
    <property type="term" value="F:NAD+ binding"/>
    <property type="evidence" value="ECO:0007669"/>
    <property type="project" value="InterPro"/>
</dbReference>
<dbReference type="Gene3D" id="3.40.50.720">
    <property type="entry name" value="NAD(P)-binding Rossmann-like Domain"/>
    <property type="match status" value="1"/>
</dbReference>
<dbReference type="InterPro" id="IPR046826">
    <property type="entry name" value="PDH_N"/>
</dbReference>
<dbReference type="PROSITE" id="PS51176">
    <property type="entry name" value="PDH_ADH"/>
    <property type="match status" value="1"/>
</dbReference>
<dbReference type="Pfam" id="PF02153">
    <property type="entry name" value="PDH_N"/>
    <property type="match status" value="1"/>
</dbReference>
<dbReference type="InterPro" id="IPR036263">
    <property type="entry name" value="Chorismate_II_sf"/>
</dbReference>
<evidence type="ECO:0000256" key="2">
    <source>
        <dbReference type="PIRNR" id="PIRNR001499"/>
    </source>
</evidence>
<evidence type="ECO:0000259" key="4">
    <source>
        <dbReference type="PROSITE" id="PS51176"/>
    </source>
</evidence>
<dbReference type="Gene3D" id="1.20.59.10">
    <property type="entry name" value="Chorismate mutase"/>
    <property type="match status" value="1"/>
</dbReference>
<dbReference type="SUPFAM" id="SSF48600">
    <property type="entry name" value="Chorismate mutase II"/>
    <property type="match status" value="1"/>
</dbReference>
<evidence type="ECO:0000259" key="3">
    <source>
        <dbReference type="PROSITE" id="PS51168"/>
    </source>
</evidence>
<dbReference type="InterPro" id="IPR008927">
    <property type="entry name" value="6-PGluconate_DH-like_C_sf"/>
</dbReference>
<reference evidence="5" key="2">
    <citation type="journal article" date="2021" name="PeerJ">
        <title>Extensive microbial diversity within the chicken gut microbiome revealed by metagenomics and culture.</title>
        <authorList>
            <person name="Gilroy R."/>
            <person name="Ravi A."/>
            <person name="Getino M."/>
            <person name="Pursley I."/>
            <person name="Horton D.L."/>
            <person name="Alikhan N.F."/>
            <person name="Baker D."/>
            <person name="Gharbi K."/>
            <person name="Hall N."/>
            <person name="Watson M."/>
            <person name="Adriaenssens E.M."/>
            <person name="Foster-Nyarko E."/>
            <person name="Jarju S."/>
            <person name="Secka A."/>
            <person name="Antonio M."/>
            <person name="Oren A."/>
            <person name="Chaudhuri R.R."/>
            <person name="La Ragione R."/>
            <person name="Hildebrand F."/>
            <person name="Pallen M.J."/>
        </authorList>
    </citation>
    <scope>NUCLEOTIDE SEQUENCE</scope>
    <source>
        <strain evidence="5">17213</strain>
    </source>
</reference>
<keyword evidence="2" id="KW-0520">NAD</keyword>